<name>A0A371FG73_MUCPR</name>
<reference evidence="2" key="1">
    <citation type="submission" date="2018-05" db="EMBL/GenBank/DDBJ databases">
        <title>Draft genome of Mucuna pruriens seed.</title>
        <authorList>
            <person name="Nnadi N.E."/>
            <person name="Vos R."/>
            <person name="Hasami M.H."/>
            <person name="Devisetty U.K."/>
            <person name="Aguiy J.C."/>
        </authorList>
    </citation>
    <scope>NUCLEOTIDE SEQUENCE [LARGE SCALE GENOMIC DNA]</scope>
    <source>
        <strain evidence="2">JCA_2017</strain>
    </source>
</reference>
<feature type="region of interest" description="Disordered" evidence="1">
    <location>
        <begin position="85"/>
        <end position="104"/>
    </location>
</feature>
<feature type="non-terminal residue" evidence="2">
    <location>
        <position position="104"/>
    </location>
</feature>
<feature type="compositionally biased region" description="Polar residues" evidence="1">
    <location>
        <begin position="1"/>
        <end position="10"/>
    </location>
</feature>
<organism evidence="2 3">
    <name type="scientific">Mucuna pruriens</name>
    <name type="common">Velvet bean</name>
    <name type="synonym">Dolichos pruriens</name>
    <dbReference type="NCBI Taxonomy" id="157652"/>
    <lineage>
        <taxon>Eukaryota</taxon>
        <taxon>Viridiplantae</taxon>
        <taxon>Streptophyta</taxon>
        <taxon>Embryophyta</taxon>
        <taxon>Tracheophyta</taxon>
        <taxon>Spermatophyta</taxon>
        <taxon>Magnoliopsida</taxon>
        <taxon>eudicotyledons</taxon>
        <taxon>Gunneridae</taxon>
        <taxon>Pentapetalae</taxon>
        <taxon>rosids</taxon>
        <taxon>fabids</taxon>
        <taxon>Fabales</taxon>
        <taxon>Fabaceae</taxon>
        <taxon>Papilionoideae</taxon>
        <taxon>50 kb inversion clade</taxon>
        <taxon>NPAAA clade</taxon>
        <taxon>indigoferoid/millettioid clade</taxon>
        <taxon>Phaseoleae</taxon>
        <taxon>Mucuna</taxon>
    </lineage>
</organism>
<feature type="region of interest" description="Disordered" evidence="1">
    <location>
        <begin position="1"/>
        <end position="41"/>
    </location>
</feature>
<proteinExistence type="predicted"/>
<accession>A0A371FG73</accession>
<comment type="caution">
    <text evidence="2">The sequence shown here is derived from an EMBL/GenBank/DDBJ whole genome shotgun (WGS) entry which is preliminary data.</text>
</comment>
<dbReference type="EMBL" id="QJKJ01009208">
    <property type="protein sequence ID" value="RDX77317.1"/>
    <property type="molecule type" value="Genomic_DNA"/>
</dbReference>
<evidence type="ECO:0000256" key="1">
    <source>
        <dbReference type="SAM" id="MobiDB-lite"/>
    </source>
</evidence>
<gene>
    <name evidence="2" type="ORF">CR513_42580</name>
</gene>
<dbReference type="Proteomes" id="UP000257109">
    <property type="component" value="Unassembled WGS sequence"/>
</dbReference>
<evidence type="ECO:0000313" key="2">
    <source>
        <dbReference type="EMBL" id="RDX77317.1"/>
    </source>
</evidence>
<dbReference type="AlphaFoldDB" id="A0A371FG73"/>
<feature type="non-terminal residue" evidence="2">
    <location>
        <position position="1"/>
    </location>
</feature>
<protein>
    <submittedName>
        <fullName evidence="2">Uncharacterized protein</fullName>
    </submittedName>
</protein>
<sequence length="104" mass="11728">MLDKGSSNIRSALVTGKGFTKRSTSKGKPFTKSSHGEYGTYCKRPGHTKDTYYKLYGKEKFTLIGVLRVRQPDLGERTQTYKEEELGCSDRPRVASDHHCSSHL</sequence>
<evidence type="ECO:0000313" key="3">
    <source>
        <dbReference type="Proteomes" id="UP000257109"/>
    </source>
</evidence>
<keyword evidence="3" id="KW-1185">Reference proteome</keyword>